<dbReference type="AlphaFoldDB" id="A0A6A7BRI3"/>
<name>A0A6A7BRI3_9PEZI</name>
<protein>
    <submittedName>
        <fullName evidence="1">Uncharacterized protein</fullName>
    </submittedName>
</protein>
<evidence type="ECO:0000313" key="2">
    <source>
        <dbReference type="Proteomes" id="UP000799421"/>
    </source>
</evidence>
<dbReference type="EMBL" id="MU006031">
    <property type="protein sequence ID" value="KAF2857702.1"/>
    <property type="molecule type" value="Genomic_DNA"/>
</dbReference>
<accession>A0A6A7BRI3</accession>
<proteinExistence type="predicted"/>
<keyword evidence="2" id="KW-1185">Reference proteome</keyword>
<evidence type="ECO:0000313" key="1">
    <source>
        <dbReference type="EMBL" id="KAF2857702.1"/>
    </source>
</evidence>
<organism evidence="1 2">
    <name type="scientific">Piedraia hortae CBS 480.64</name>
    <dbReference type="NCBI Taxonomy" id="1314780"/>
    <lineage>
        <taxon>Eukaryota</taxon>
        <taxon>Fungi</taxon>
        <taxon>Dikarya</taxon>
        <taxon>Ascomycota</taxon>
        <taxon>Pezizomycotina</taxon>
        <taxon>Dothideomycetes</taxon>
        <taxon>Dothideomycetidae</taxon>
        <taxon>Capnodiales</taxon>
        <taxon>Piedraiaceae</taxon>
        <taxon>Piedraia</taxon>
    </lineage>
</organism>
<reference evidence="1" key="1">
    <citation type="journal article" date="2020" name="Stud. Mycol.">
        <title>101 Dothideomycetes genomes: a test case for predicting lifestyles and emergence of pathogens.</title>
        <authorList>
            <person name="Haridas S."/>
            <person name="Albert R."/>
            <person name="Binder M."/>
            <person name="Bloem J."/>
            <person name="Labutti K."/>
            <person name="Salamov A."/>
            <person name="Andreopoulos B."/>
            <person name="Baker S."/>
            <person name="Barry K."/>
            <person name="Bills G."/>
            <person name="Bluhm B."/>
            <person name="Cannon C."/>
            <person name="Castanera R."/>
            <person name="Culley D."/>
            <person name="Daum C."/>
            <person name="Ezra D."/>
            <person name="Gonzalez J."/>
            <person name="Henrissat B."/>
            <person name="Kuo A."/>
            <person name="Liang C."/>
            <person name="Lipzen A."/>
            <person name="Lutzoni F."/>
            <person name="Magnuson J."/>
            <person name="Mondo S."/>
            <person name="Nolan M."/>
            <person name="Ohm R."/>
            <person name="Pangilinan J."/>
            <person name="Park H.-J."/>
            <person name="Ramirez L."/>
            <person name="Alfaro M."/>
            <person name="Sun H."/>
            <person name="Tritt A."/>
            <person name="Yoshinaga Y."/>
            <person name="Zwiers L.-H."/>
            <person name="Turgeon B."/>
            <person name="Goodwin S."/>
            <person name="Spatafora J."/>
            <person name="Crous P."/>
            <person name="Grigoriev I."/>
        </authorList>
    </citation>
    <scope>NUCLEOTIDE SEQUENCE</scope>
    <source>
        <strain evidence="1">CBS 480.64</strain>
    </source>
</reference>
<dbReference type="Proteomes" id="UP000799421">
    <property type="component" value="Unassembled WGS sequence"/>
</dbReference>
<sequence>MAIMVFSRKTWFIVMHLTEPELTELLDGPAILRQREADGRKSAMPRELAGALAAHLVEVFQGPGLSGLGVKRRWKLGGGNEKRVALADWDLFQRRFCNGWDQWVGSQDHEFRRKHRPFPKS</sequence>
<gene>
    <name evidence="1" type="ORF">K470DRAFT_273090</name>
</gene>